<reference evidence="3 4" key="1">
    <citation type="journal article" date="2013" name="Genome Announc.">
        <title>Draft Genome Sequence of an Alphaproteobacterium, Caenispirillum salinarum AK4(T), Isolated from a Solar Saltern.</title>
        <authorList>
            <person name="Khatri I."/>
            <person name="Singh A."/>
            <person name="Korpole S."/>
            <person name="Pinnaka A.K."/>
            <person name="Subramanian S."/>
        </authorList>
    </citation>
    <scope>NUCLEOTIDE SEQUENCE [LARGE SCALE GENOMIC DNA]</scope>
    <source>
        <strain evidence="3 4">AK4</strain>
    </source>
</reference>
<keyword evidence="4" id="KW-1185">Reference proteome</keyword>
<gene>
    <name evidence="3" type="ORF">C882_0819</name>
</gene>
<sequence length="112" mass="11538">MTSRTTLIRAMLAGLVAGAAALPAAAIDDDTVGPYGGLEGEALEAAREGADGDRYVDPDNDPTRDPDEDQDALLGPPPTDIPLEEEGEPPGLLGDGEIVIEDGEVVEGLIEE</sequence>
<protein>
    <submittedName>
        <fullName evidence="3">Uncharacterized protein</fullName>
    </submittedName>
</protein>
<evidence type="ECO:0000256" key="1">
    <source>
        <dbReference type="SAM" id="MobiDB-lite"/>
    </source>
</evidence>
<evidence type="ECO:0000313" key="4">
    <source>
        <dbReference type="Proteomes" id="UP000009881"/>
    </source>
</evidence>
<dbReference type="Proteomes" id="UP000009881">
    <property type="component" value="Unassembled WGS sequence"/>
</dbReference>
<keyword evidence="2" id="KW-0732">Signal</keyword>
<evidence type="ECO:0000256" key="2">
    <source>
        <dbReference type="SAM" id="SignalP"/>
    </source>
</evidence>
<proteinExistence type="predicted"/>
<feature type="chain" id="PRO_5003930032" evidence="2">
    <location>
        <begin position="27"/>
        <end position="112"/>
    </location>
</feature>
<feature type="compositionally biased region" description="Basic and acidic residues" evidence="1">
    <location>
        <begin position="46"/>
        <end position="65"/>
    </location>
</feature>
<feature type="region of interest" description="Disordered" evidence="1">
    <location>
        <begin position="46"/>
        <end position="96"/>
    </location>
</feature>
<dbReference type="AlphaFoldDB" id="K9HDQ3"/>
<dbReference type="InterPro" id="IPR006311">
    <property type="entry name" value="TAT_signal"/>
</dbReference>
<organism evidence="3 4">
    <name type="scientific">Caenispirillum salinarum AK4</name>
    <dbReference type="NCBI Taxonomy" id="1238182"/>
    <lineage>
        <taxon>Bacteria</taxon>
        <taxon>Pseudomonadati</taxon>
        <taxon>Pseudomonadota</taxon>
        <taxon>Alphaproteobacteria</taxon>
        <taxon>Rhodospirillales</taxon>
        <taxon>Novispirillaceae</taxon>
        <taxon>Caenispirillum</taxon>
    </lineage>
</organism>
<dbReference type="EMBL" id="ANHY01000015">
    <property type="protein sequence ID" value="EKV28608.1"/>
    <property type="molecule type" value="Genomic_DNA"/>
</dbReference>
<accession>K9HDQ3</accession>
<dbReference type="RefSeq" id="WP_009541476.1">
    <property type="nucleotide sequence ID" value="NZ_ANHY01000015.1"/>
</dbReference>
<evidence type="ECO:0000313" key="3">
    <source>
        <dbReference type="EMBL" id="EKV28608.1"/>
    </source>
</evidence>
<comment type="caution">
    <text evidence="3">The sequence shown here is derived from an EMBL/GenBank/DDBJ whole genome shotgun (WGS) entry which is preliminary data.</text>
</comment>
<dbReference type="STRING" id="1238182.C882_0819"/>
<dbReference type="PROSITE" id="PS51318">
    <property type="entry name" value="TAT"/>
    <property type="match status" value="1"/>
</dbReference>
<feature type="signal peptide" evidence="2">
    <location>
        <begin position="1"/>
        <end position="26"/>
    </location>
</feature>
<name>K9HDQ3_9PROT</name>